<dbReference type="RefSeq" id="WP_270452521.1">
    <property type="nucleotide sequence ID" value="NZ_JADPIE010000001.1"/>
</dbReference>
<dbReference type="AlphaFoldDB" id="A0A931F8Y1"/>
<keyword evidence="1" id="KW-1133">Transmembrane helix</keyword>
<feature type="transmembrane region" description="Helical" evidence="1">
    <location>
        <begin position="44"/>
        <end position="68"/>
    </location>
</feature>
<proteinExistence type="predicted"/>
<keyword evidence="1" id="KW-0472">Membrane</keyword>
<feature type="transmembrane region" description="Helical" evidence="1">
    <location>
        <begin position="20"/>
        <end position="38"/>
    </location>
</feature>
<feature type="transmembrane region" description="Helical" evidence="1">
    <location>
        <begin position="89"/>
        <end position="112"/>
    </location>
</feature>
<dbReference type="Pfam" id="PF24686">
    <property type="entry name" value="FLQE3_permease"/>
    <property type="match status" value="1"/>
</dbReference>
<sequence>MRILTAFKQDLKFQFRHKFYHAYLIVSIIYIALLLSLPGDLRPFIAGIIIFSDPAMVGFFFISAIILLEKGDRILESLFITPLKLEEYIIAKLTSLGVLSLVTSLIIVLITIETRVNYLLLIIGVILTAATFTLFGLAITAWIKTVNQFLIVSTLFSMIAVLPVIGYLGLTDSWIFYLWPSQPALLMIGGALNGGISSYHLIYSLIAFGIWLYLGLNWSRSWFYKYIILKIGDK</sequence>
<evidence type="ECO:0000256" key="1">
    <source>
        <dbReference type="SAM" id="Phobius"/>
    </source>
</evidence>
<keyword evidence="1" id="KW-0812">Transmembrane</keyword>
<name>A0A931F8Y1_9FIRM</name>
<dbReference type="Proteomes" id="UP000621436">
    <property type="component" value="Unassembled WGS sequence"/>
</dbReference>
<evidence type="ECO:0000313" key="2">
    <source>
        <dbReference type="EMBL" id="MBF8435839.1"/>
    </source>
</evidence>
<feature type="transmembrane region" description="Helical" evidence="1">
    <location>
        <begin position="199"/>
        <end position="216"/>
    </location>
</feature>
<gene>
    <name evidence="2" type="ORF">I0Q91_01995</name>
</gene>
<comment type="caution">
    <text evidence="2">The sequence shown here is derived from an EMBL/GenBank/DDBJ whole genome shotgun (WGS) entry which is preliminary data.</text>
</comment>
<feature type="transmembrane region" description="Helical" evidence="1">
    <location>
        <begin position="155"/>
        <end position="179"/>
    </location>
</feature>
<feature type="transmembrane region" description="Helical" evidence="1">
    <location>
        <begin position="118"/>
        <end position="143"/>
    </location>
</feature>
<dbReference type="InterPro" id="IPR056926">
    <property type="entry name" value="FLQE3_permease"/>
</dbReference>
<organism evidence="2 3">
    <name type="scientific">Halonatronomonas betaini</name>
    <dbReference type="NCBI Taxonomy" id="2778430"/>
    <lineage>
        <taxon>Bacteria</taxon>
        <taxon>Bacillati</taxon>
        <taxon>Bacillota</taxon>
        <taxon>Clostridia</taxon>
        <taxon>Halanaerobiales</taxon>
        <taxon>Halarsenatibacteraceae</taxon>
        <taxon>Halonatronomonas</taxon>
    </lineage>
</organism>
<protein>
    <submittedName>
        <fullName evidence="2">ABC transporter permease</fullName>
    </submittedName>
</protein>
<reference evidence="2" key="1">
    <citation type="submission" date="2020-11" db="EMBL/GenBank/DDBJ databases">
        <title>Halonatronomonas betainensis gen. nov., sp. nov. a novel haloalkaliphilic representative of the family Halanaerobiacae capable of betaine degradation.</title>
        <authorList>
            <person name="Boltyanskaya Y."/>
            <person name="Kevbrin V."/>
            <person name="Detkova E."/>
            <person name="Grouzdev D.S."/>
            <person name="Koziaeva V."/>
            <person name="Zhilina T."/>
        </authorList>
    </citation>
    <scope>NUCLEOTIDE SEQUENCE</scope>
    <source>
        <strain evidence="2">Z-7014</strain>
    </source>
</reference>
<keyword evidence="3" id="KW-1185">Reference proteome</keyword>
<dbReference type="EMBL" id="JADPIE010000001">
    <property type="protein sequence ID" value="MBF8435839.1"/>
    <property type="molecule type" value="Genomic_DNA"/>
</dbReference>
<evidence type="ECO:0000313" key="3">
    <source>
        <dbReference type="Proteomes" id="UP000621436"/>
    </source>
</evidence>
<accession>A0A931F8Y1</accession>